<sequence length="126" mass="14601">MICCKTRRVGRLLLQVLATRPLTETSYRIPITPYKRMLTSKIKRNHGFFVEEERCRVAQESPQVNEEPKNMKPIAEDTLLDVADYLMEVLEDVVSVREEVKQLKVMVCVLILLVIVKIIGCKDKQK</sequence>
<dbReference type="AlphaFoldDB" id="A0A9R1XGN2"/>
<gene>
    <name evidence="1" type="ORF">LSAT_V11C400181240</name>
</gene>
<keyword evidence="2" id="KW-1185">Reference proteome</keyword>
<protein>
    <submittedName>
        <fullName evidence="1">Uncharacterized protein</fullName>
    </submittedName>
</protein>
<proteinExistence type="predicted"/>
<dbReference type="Proteomes" id="UP000235145">
    <property type="component" value="Unassembled WGS sequence"/>
</dbReference>
<name>A0A9R1XGN2_LACSA</name>
<organism evidence="1 2">
    <name type="scientific">Lactuca sativa</name>
    <name type="common">Garden lettuce</name>
    <dbReference type="NCBI Taxonomy" id="4236"/>
    <lineage>
        <taxon>Eukaryota</taxon>
        <taxon>Viridiplantae</taxon>
        <taxon>Streptophyta</taxon>
        <taxon>Embryophyta</taxon>
        <taxon>Tracheophyta</taxon>
        <taxon>Spermatophyta</taxon>
        <taxon>Magnoliopsida</taxon>
        <taxon>eudicotyledons</taxon>
        <taxon>Gunneridae</taxon>
        <taxon>Pentapetalae</taxon>
        <taxon>asterids</taxon>
        <taxon>campanulids</taxon>
        <taxon>Asterales</taxon>
        <taxon>Asteraceae</taxon>
        <taxon>Cichorioideae</taxon>
        <taxon>Cichorieae</taxon>
        <taxon>Lactucinae</taxon>
        <taxon>Lactuca</taxon>
    </lineage>
</organism>
<reference evidence="1 2" key="1">
    <citation type="journal article" date="2017" name="Nat. Commun.">
        <title>Genome assembly with in vitro proximity ligation data and whole-genome triplication in lettuce.</title>
        <authorList>
            <person name="Reyes-Chin-Wo S."/>
            <person name="Wang Z."/>
            <person name="Yang X."/>
            <person name="Kozik A."/>
            <person name="Arikit S."/>
            <person name="Song C."/>
            <person name="Xia L."/>
            <person name="Froenicke L."/>
            <person name="Lavelle D.O."/>
            <person name="Truco M.J."/>
            <person name="Xia R."/>
            <person name="Zhu S."/>
            <person name="Xu C."/>
            <person name="Xu H."/>
            <person name="Xu X."/>
            <person name="Cox K."/>
            <person name="Korf I."/>
            <person name="Meyers B.C."/>
            <person name="Michelmore R.W."/>
        </authorList>
    </citation>
    <scope>NUCLEOTIDE SEQUENCE [LARGE SCALE GENOMIC DNA]</scope>
    <source>
        <strain evidence="2">cv. Salinas</strain>
        <tissue evidence="1">Seedlings</tissue>
    </source>
</reference>
<dbReference type="EMBL" id="NBSK02000004">
    <property type="protein sequence ID" value="KAJ0212256.1"/>
    <property type="molecule type" value="Genomic_DNA"/>
</dbReference>
<evidence type="ECO:0000313" key="2">
    <source>
        <dbReference type="Proteomes" id="UP000235145"/>
    </source>
</evidence>
<accession>A0A9R1XGN2</accession>
<comment type="caution">
    <text evidence="1">The sequence shown here is derived from an EMBL/GenBank/DDBJ whole genome shotgun (WGS) entry which is preliminary data.</text>
</comment>
<evidence type="ECO:0000313" key="1">
    <source>
        <dbReference type="EMBL" id="KAJ0212256.1"/>
    </source>
</evidence>